<evidence type="ECO:0000259" key="8">
    <source>
        <dbReference type="PROSITE" id="PS50112"/>
    </source>
</evidence>
<dbReference type="Gene3D" id="1.10.287.130">
    <property type="match status" value="1"/>
</dbReference>
<dbReference type="InterPro" id="IPR013767">
    <property type="entry name" value="PAS_fold"/>
</dbReference>
<dbReference type="Proteomes" id="UP001139700">
    <property type="component" value="Unassembled WGS sequence"/>
</dbReference>
<dbReference type="InterPro" id="IPR036890">
    <property type="entry name" value="HATPase_C_sf"/>
</dbReference>
<dbReference type="GO" id="GO:0006355">
    <property type="term" value="P:regulation of DNA-templated transcription"/>
    <property type="evidence" value="ECO:0007669"/>
    <property type="project" value="InterPro"/>
</dbReference>
<dbReference type="AlphaFoldDB" id="A0A9X1T9N7"/>
<dbReference type="NCBIfam" id="TIGR00229">
    <property type="entry name" value="sensory_box"/>
    <property type="match status" value="1"/>
</dbReference>
<dbReference type="CDD" id="cd00130">
    <property type="entry name" value="PAS"/>
    <property type="match status" value="1"/>
</dbReference>
<evidence type="ECO:0000256" key="2">
    <source>
        <dbReference type="ARBA" id="ARBA00012438"/>
    </source>
</evidence>
<keyword evidence="3" id="KW-0808">Transferase</keyword>
<evidence type="ECO:0000256" key="6">
    <source>
        <dbReference type="SAM" id="Coils"/>
    </source>
</evidence>
<keyword evidence="9" id="KW-0067">ATP-binding</keyword>
<evidence type="ECO:0000256" key="4">
    <source>
        <dbReference type="ARBA" id="ARBA00022777"/>
    </source>
</evidence>
<dbReference type="PROSITE" id="PS50112">
    <property type="entry name" value="PAS"/>
    <property type="match status" value="1"/>
</dbReference>
<dbReference type="InterPro" id="IPR035965">
    <property type="entry name" value="PAS-like_dom_sf"/>
</dbReference>
<dbReference type="RefSeq" id="WP_234614256.1">
    <property type="nucleotide sequence ID" value="NZ_CP098806.1"/>
</dbReference>
<dbReference type="SMART" id="SM00387">
    <property type="entry name" value="HATPase_c"/>
    <property type="match status" value="1"/>
</dbReference>
<dbReference type="InterPro" id="IPR036097">
    <property type="entry name" value="HisK_dim/P_sf"/>
</dbReference>
<dbReference type="PANTHER" id="PTHR42878:SF15">
    <property type="entry name" value="BACTERIOPHYTOCHROME"/>
    <property type="match status" value="1"/>
</dbReference>
<dbReference type="Gene3D" id="3.30.450.20">
    <property type="entry name" value="PAS domain"/>
    <property type="match status" value="1"/>
</dbReference>
<evidence type="ECO:0000256" key="5">
    <source>
        <dbReference type="ARBA" id="ARBA00023136"/>
    </source>
</evidence>
<dbReference type="PRINTS" id="PR00344">
    <property type="entry name" value="BCTRLSENSOR"/>
</dbReference>
<dbReference type="SUPFAM" id="SSF55874">
    <property type="entry name" value="ATPase domain of HSP90 chaperone/DNA topoisomerase II/histidine kinase"/>
    <property type="match status" value="1"/>
</dbReference>
<dbReference type="GO" id="GO:0016020">
    <property type="term" value="C:membrane"/>
    <property type="evidence" value="ECO:0007669"/>
    <property type="project" value="UniProtKB-SubCell"/>
</dbReference>
<evidence type="ECO:0000259" key="7">
    <source>
        <dbReference type="PROSITE" id="PS50109"/>
    </source>
</evidence>
<protein>
    <recommendedName>
        <fullName evidence="2">histidine kinase</fullName>
        <ecNumber evidence="2">2.7.13.3</ecNumber>
    </recommendedName>
</protein>
<dbReference type="InterPro" id="IPR005467">
    <property type="entry name" value="His_kinase_dom"/>
</dbReference>
<dbReference type="GO" id="GO:0000155">
    <property type="term" value="F:phosphorelay sensor kinase activity"/>
    <property type="evidence" value="ECO:0007669"/>
    <property type="project" value="InterPro"/>
</dbReference>
<gene>
    <name evidence="9" type="ORF">LXM24_15425</name>
</gene>
<dbReference type="SMART" id="SM00091">
    <property type="entry name" value="PAS"/>
    <property type="match status" value="1"/>
</dbReference>
<dbReference type="InterPro" id="IPR004358">
    <property type="entry name" value="Sig_transdc_His_kin-like_C"/>
</dbReference>
<dbReference type="EMBL" id="JAJTTA010000002">
    <property type="protein sequence ID" value="MCF0041495.1"/>
    <property type="molecule type" value="Genomic_DNA"/>
</dbReference>
<dbReference type="Pfam" id="PF00989">
    <property type="entry name" value="PAS"/>
    <property type="match status" value="1"/>
</dbReference>
<accession>A0A9X1T9N7</accession>
<proteinExistence type="predicted"/>
<evidence type="ECO:0000256" key="1">
    <source>
        <dbReference type="ARBA" id="ARBA00000085"/>
    </source>
</evidence>
<reference evidence="9" key="1">
    <citation type="submission" date="2021-12" db="EMBL/GenBank/DDBJ databases">
        <title>Novel species in genus Dyadobacter.</title>
        <authorList>
            <person name="Ma C."/>
        </authorList>
    </citation>
    <scope>NUCLEOTIDE SEQUENCE</scope>
    <source>
        <strain evidence="9">CY399</strain>
    </source>
</reference>
<dbReference type="InterPro" id="IPR000014">
    <property type="entry name" value="PAS"/>
</dbReference>
<evidence type="ECO:0000256" key="3">
    <source>
        <dbReference type="ARBA" id="ARBA00022679"/>
    </source>
</evidence>
<sequence length="407" mass="45907">MQQAENILQDLPCGCVIFTETGMVTFINRTLCSVLGFQVEDVQGKSVEVVMTISSRIFHQTHFFPLLKLKGQVSEIFLSLRANDGSSIPMMANAKSITENGEPCYICVYTPVWERQKYENQLLEVNRAQQKALDENAMLNRLKDELESNQFNLDRKISILAERSREYLQMGKVFMHDMQEPIRKISLFFDTFLRKEGIPQNAGEHSQVEIIKRSILRLKFLTGSLLDFVQNSVSDDPVTLLNPGALIQQASAELTKKHGPFDYDINIGDLPEFDGRAVQIKRVFIELLKNAVENKASDRKLAIRVTAIVSEENAYQNHSAKYRYTDHVKIEFADNGAGFDNRFNEYVFGLLNKLNMGTPGPGLGLALCKQIIAGHYGTIQAKSEVGKGTSIVIMLPLRQMANHNQIV</sequence>
<dbReference type="PANTHER" id="PTHR42878">
    <property type="entry name" value="TWO-COMPONENT HISTIDINE KINASE"/>
    <property type="match status" value="1"/>
</dbReference>
<organism evidence="9 10">
    <name type="scientific">Dyadobacter fanqingshengii</name>
    <dbReference type="NCBI Taxonomy" id="2906443"/>
    <lineage>
        <taxon>Bacteria</taxon>
        <taxon>Pseudomonadati</taxon>
        <taxon>Bacteroidota</taxon>
        <taxon>Cytophagia</taxon>
        <taxon>Cytophagales</taxon>
        <taxon>Spirosomataceae</taxon>
        <taxon>Dyadobacter</taxon>
    </lineage>
</organism>
<feature type="domain" description="PAS" evidence="8">
    <location>
        <begin position="1"/>
        <end position="46"/>
    </location>
</feature>
<dbReference type="PROSITE" id="PS50109">
    <property type="entry name" value="HIS_KIN"/>
    <property type="match status" value="1"/>
</dbReference>
<feature type="coiled-coil region" evidence="6">
    <location>
        <begin position="115"/>
        <end position="149"/>
    </location>
</feature>
<dbReference type="SUPFAM" id="SSF55785">
    <property type="entry name" value="PYP-like sensor domain (PAS domain)"/>
    <property type="match status" value="1"/>
</dbReference>
<keyword evidence="5" id="KW-0472">Membrane</keyword>
<evidence type="ECO:0000313" key="10">
    <source>
        <dbReference type="Proteomes" id="UP001139700"/>
    </source>
</evidence>
<comment type="catalytic activity">
    <reaction evidence="1">
        <text>ATP + protein L-histidine = ADP + protein N-phospho-L-histidine.</text>
        <dbReference type="EC" id="2.7.13.3"/>
    </reaction>
</comment>
<keyword evidence="9" id="KW-0547">Nucleotide-binding</keyword>
<dbReference type="InterPro" id="IPR050351">
    <property type="entry name" value="BphY/WalK/GraS-like"/>
</dbReference>
<keyword evidence="4" id="KW-0418">Kinase</keyword>
<keyword evidence="6" id="KW-0175">Coiled coil</keyword>
<name>A0A9X1T9N7_9BACT</name>
<dbReference type="EC" id="2.7.13.3" evidence="2"/>
<dbReference type="GO" id="GO:0030295">
    <property type="term" value="F:protein kinase activator activity"/>
    <property type="evidence" value="ECO:0007669"/>
    <property type="project" value="TreeGrafter"/>
</dbReference>
<dbReference type="GO" id="GO:0000156">
    <property type="term" value="F:phosphorelay response regulator activity"/>
    <property type="evidence" value="ECO:0007669"/>
    <property type="project" value="TreeGrafter"/>
</dbReference>
<dbReference type="SUPFAM" id="SSF47384">
    <property type="entry name" value="Homodimeric domain of signal transducing histidine kinase"/>
    <property type="match status" value="1"/>
</dbReference>
<dbReference type="Pfam" id="PF02518">
    <property type="entry name" value="HATPase_c"/>
    <property type="match status" value="1"/>
</dbReference>
<keyword evidence="10" id="KW-1185">Reference proteome</keyword>
<dbReference type="GO" id="GO:0005524">
    <property type="term" value="F:ATP binding"/>
    <property type="evidence" value="ECO:0007669"/>
    <property type="project" value="UniProtKB-KW"/>
</dbReference>
<dbReference type="Gene3D" id="3.30.565.10">
    <property type="entry name" value="Histidine kinase-like ATPase, C-terminal domain"/>
    <property type="match status" value="1"/>
</dbReference>
<dbReference type="InterPro" id="IPR003594">
    <property type="entry name" value="HATPase_dom"/>
</dbReference>
<dbReference type="GO" id="GO:0007234">
    <property type="term" value="P:osmosensory signaling via phosphorelay pathway"/>
    <property type="evidence" value="ECO:0007669"/>
    <property type="project" value="TreeGrafter"/>
</dbReference>
<evidence type="ECO:0000313" key="9">
    <source>
        <dbReference type="EMBL" id="MCF0041495.1"/>
    </source>
</evidence>
<comment type="caution">
    <text evidence="9">The sequence shown here is derived from an EMBL/GenBank/DDBJ whole genome shotgun (WGS) entry which is preliminary data.</text>
</comment>
<feature type="domain" description="Histidine kinase" evidence="7">
    <location>
        <begin position="173"/>
        <end position="399"/>
    </location>
</feature>